<comment type="caution">
    <text evidence="1">The sequence shown here is derived from an EMBL/GenBank/DDBJ whole genome shotgun (WGS) entry which is preliminary data.</text>
</comment>
<evidence type="ECO:0000313" key="2">
    <source>
        <dbReference type="Proteomes" id="UP000093737"/>
    </source>
</evidence>
<evidence type="ECO:0000313" key="1">
    <source>
        <dbReference type="EMBL" id="OBQ65853.1"/>
    </source>
</evidence>
<organism evidence="1 2">
    <name type="scientific">Rhizobium loti</name>
    <name type="common">Mesorhizobium loti</name>
    <dbReference type="NCBI Taxonomy" id="381"/>
    <lineage>
        <taxon>Bacteria</taxon>
        <taxon>Pseudomonadati</taxon>
        <taxon>Pseudomonadota</taxon>
        <taxon>Alphaproteobacteria</taxon>
        <taxon>Hyphomicrobiales</taxon>
        <taxon>Phyllobacteriaceae</taxon>
        <taxon>Mesorhizobium</taxon>
    </lineage>
</organism>
<protein>
    <submittedName>
        <fullName evidence="1">Uncharacterized protein</fullName>
    </submittedName>
</protein>
<dbReference type="Proteomes" id="UP000093737">
    <property type="component" value="Unassembled WGS sequence"/>
</dbReference>
<sequence>MRDGNKPAPRQVSSAYATAGVEEIGMPRQCENSDHGCGTDRDHALARVIVISLSSMALDTGEADDFSFSKAGGSACFRGLCPSEQVKVAVAS</sequence>
<proteinExistence type="predicted"/>
<dbReference type="EMBL" id="LYTK01000012">
    <property type="protein sequence ID" value="OBQ65853.1"/>
    <property type="molecule type" value="Genomic_DNA"/>
</dbReference>
<reference evidence="1 2" key="1">
    <citation type="submission" date="2016-05" db="EMBL/GenBank/DDBJ databases">
        <authorList>
            <person name="Ramsay J.P."/>
        </authorList>
    </citation>
    <scope>NUCLEOTIDE SEQUENCE [LARGE SCALE GENOMIC DNA]</scope>
    <source>
        <strain evidence="1 2">NZP2042</strain>
    </source>
</reference>
<name>A0A6M7TXH3_RHILI</name>
<dbReference type="AlphaFoldDB" id="A0A6M7TXH3"/>
<gene>
    <name evidence="1" type="ORF">A8145_17125</name>
</gene>
<accession>A0A6M7TXH3</accession>